<evidence type="ECO:0000313" key="2">
    <source>
        <dbReference type="Proteomes" id="UP000284605"/>
    </source>
</evidence>
<evidence type="ECO:0000313" key="1">
    <source>
        <dbReference type="EMBL" id="RJF86249.1"/>
    </source>
</evidence>
<sequence>MVSASAVAKITEQEAARLGTDLTPMGAERAGNADGSIPAWDGGIKTVLPGVVPGVSRPDPYAADKPLFKITAANMAQYRAKLTDGQAAMLARYKETFFMNVYPTHRSAALPETIYQHIRAQSTKTELADGGYGLSDLGLSTVPFPIPKTGQEAIWNHLVRYRGQAFERRVIQAVVQRNGSFDPMIYRDMMTFRSGVPETPENADIVLKDVQKILEPQRLAGTTLLAIDRINPVRAPRQAWIYNAGTRRVLRAPEIGYDNPGIAADGARTNDNFDMYNGAIDRYDWKLVGKREMYIPYNANRLDDRLLKYADILKPGHLNPELTRYELHRVWVVEATLKPASRHIYAKRVYYMDEDTWSIVAGDHFDGRGELWRVSEGHLIQYTDATVPLYCVEVLYDLLGDRYIAFGMNNEEPYEIISTG</sequence>
<dbReference type="Pfam" id="PF07044">
    <property type="entry name" value="DUF1329"/>
    <property type="match status" value="1"/>
</dbReference>
<dbReference type="RefSeq" id="WP_147385513.1">
    <property type="nucleotide sequence ID" value="NZ_QYUK01000011.1"/>
</dbReference>
<protein>
    <submittedName>
        <fullName evidence="1">DUF1329 domain-containing protein</fullName>
    </submittedName>
</protein>
<dbReference type="Proteomes" id="UP000284605">
    <property type="component" value="Unassembled WGS sequence"/>
</dbReference>
<dbReference type="AlphaFoldDB" id="A0A418W8B6"/>
<comment type="caution">
    <text evidence="1">The sequence shown here is derived from an EMBL/GenBank/DDBJ whole genome shotgun (WGS) entry which is preliminary data.</text>
</comment>
<keyword evidence="2" id="KW-1185">Reference proteome</keyword>
<name>A0A418W8B6_9PROT</name>
<dbReference type="InterPro" id="IPR010752">
    <property type="entry name" value="DUF1329"/>
</dbReference>
<dbReference type="Gene3D" id="2.50.20.10">
    <property type="entry name" value="Lipoprotein localisation LolA/LolB/LppX"/>
    <property type="match status" value="1"/>
</dbReference>
<organism evidence="1 2">
    <name type="scientific">Oleomonas cavernae</name>
    <dbReference type="NCBI Taxonomy" id="2320859"/>
    <lineage>
        <taxon>Bacteria</taxon>
        <taxon>Pseudomonadati</taxon>
        <taxon>Pseudomonadota</taxon>
        <taxon>Alphaproteobacteria</taxon>
        <taxon>Acetobacterales</taxon>
        <taxon>Acetobacteraceae</taxon>
        <taxon>Oleomonas</taxon>
    </lineage>
</organism>
<gene>
    <name evidence="1" type="ORF">D3874_03705</name>
</gene>
<dbReference type="OrthoDB" id="6757166at2"/>
<dbReference type="CDD" id="cd16329">
    <property type="entry name" value="LolA_like"/>
    <property type="match status" value="1"/>
</dbReference>
<proteinExistence type="predicted"/>
<reference evidence="1 2" key="1">
    <citation type="submission" date="2018-09" db="EMBL/GenBank/DDBJ databases">
        <authorList>
            <person name="Zhu H."/>
        </authorList>
    </citation>
    <scope>NUCLEOTIDE SEQUENCE [LARGE SCALE GENOMIC DNA]</scope>
    <source>
        <strain evidence="1 2">K1W22B-8</strain>
    </source>
</reference>
<accession>A0A418W8B6</accession>
<feature type="non-terminal residue" evidence="1">
    <location>
        <position position="420"/>
    </location>
</feature>
<dbReference type="EMBL" id="QYUK01000011">
    <property type="protein sequence ID" value="RJF86249.1"/>
    <property type="molecule type" value="Genomic_DNA"/>
</dbReference>